<evidence type="ECO:0000313" key="1">
    <source>
        <dbReference type="EMBL" id="EWS77015.1"/>
    </source>
</evidence>
<accession>Z9JF83</accession>
<reference evidence="1 2" key="1">
    <citation type="journal article" date="2014" name="Genome Announc.">
        <title>Draft Genome Sequence of Xylella fastidiosa Pear Leaf Scorch Strain in Taiwan.</title>
        <authorList>
            <person name="Su C.C."/>
            <person name="Deng W.L."/>
            <person name="Jan F.J."/>
            <person name="Chang C.J."/>
            <person name="Huang H."/>
            <person name="Chen J."/>
        </authorList>
    </citation>
    <scope>NUCLEOTIDE SEQUENCE [LARGE SCALE GENOMIC DNA]</scope>
    <source>
        <strain evidence="1 2">PLS229</strain>
    </source>
</reference>
<dbReference type="Proteomes" id="UP000020406">
    <property type="component" value="Unassembled WGS sequence"/>
</dbReference>
<dbReference type="AlphaFoldDB" id="Z9JF83"/>
<sequence>MDIAQQRMDMTSKFQHPNELFSTTLTRVMNAVERDCAAEHQKDGDDTMQIC</sequence>
<gene>
    <name evidence="1" type="ORF">AF72_13010</name>
</gene>
<comment type="caution">
    <text evidence="1">The sequence shown here is derived from an EMBL/GenBank/DDBJ whole genome shotgun (WGS) entry which is preliminary data.</text>
</comment>
<evidence type="ECO:0000313" key="2">
    <source>
        <dbReference type="Proteomes" id="UP000020406"/>
    </source>
</evidence>
<organism evidence="1 2">
    <name type="scientific">Xylella taiwanensis</name>
    <dbReference type="NCBI Taxonomy" id="1444770"/>
    <lineage>
        <taxon>Bacteria</taxon>
        <taxon>Pseudomonadati</taxon>
        <taxon>Pseudomonadota</taxon>
        <taxon>Gammaproteobacteria</taxon>
        <taxon>Lysobacterales</taxon>
        <taxon>Lysobacteraceae</taxon>
        <taxon>Xylella</taxon>
    </lineage>
</organism>
<protein>
    <submittedName>
        <fullName evidence="1">Uncharacterized protein</fullName>
    </submittedName>
</protein>
<dbReference type="EMBL" id="JDSQ01000038">
    <property type="protein sequence ID" value="EWS77015.1"/>
    <property type="molecule type" value="Genomic_DNA"/>
</dbReference>
<name>Z9JF83_9GAMM</name>
<proteinExistence type="predicted"/>